<dbReference type="AlphaFoldDB" id="A0A8J9SQX5"/>
<feature type="region of interest" description="Disordered" evidence="1">
    <location>
        <begin position="69"/>
        <end position="90"/>
    </location>
</feature>
<evidence type="ECO:0000256" key="2">
    <source>
        <dbReference type="SAM" id="SignalP"/>
    </source>
</evidence>
<feature type="signal peptide" evidence="2">
    <location>
        <begin position="1"/>
        <end position="19"/>
    </location>
</feature>
<sequence length="603" mass="63668">MRASSIAFLLLLWSRNVTAFAPIQKIPAHRGQSALTHLDSVSTSDALTQSTGAYTATSSKSNIATPIDSQAEDTVPLSQPKAVSSSGRGLSGPTKAFVFLAAVIAAGMATTAGPVDLAVLATLDFEAFDFSSLIPTGSNSDSASNVISFSLPTIDWSLSTGGSSLSSLTAFDFQSAWDASPAWAYHDANLVNLQTSFKALQAGLQDKSLTLQATVANLQTTLAMTLTQVQTSLATVAPPSVESTLDTLQNRLETQASKLQEEIASQIQQRTKAVPFNAPRLPSVDFSALGFSSLIPSGSSSGLASNGISFSLPTIDWSLSTGGSSLSSSTAFDFQSAWDTSPAWAYHDANLAKLQTSFKALQAGLQDKSLTLQATVANLQTTLATTLTQVQTSLATVAPPSVESTLDTIQTWLEAQASRLQHDIMDQVSQARNVILPAQWQSLQQHAAVVVENSQQGIYDAQQRLLGSTATEIGGSLRPLKSVRFDTPTFNFYFDTSKVTEQLSSSAMKLDGWQNNLKQAASSVQESILSVQESVHSSTVPSIPDAVQATATDTPVQTVLAEPARTAIPKAITGAPQYAVPVRPVSSFSTDSEFLKSQLSSMK</sequence>
<proteinExistence type="predicted"/>
<feature type="chain" id="PRO_5035448467" evidence="2">
    <location>
        <begin position="20"/>
        <end position="603"/>
    </location>
</feature>
<protein>
    <submittedName>
        <fullName evidence="3">Uncharacterized protein</fullName>
    </submittedName>
</protein>
<reference evidence="3" key="1">
    <citation type="submission" date="2022-02" db="EMBL/GenBank/DDBJ databases">
        <authorList>
            <person name="Giguere J D."/>
        </authorList>
    </citation>
    <scope>NUCLEOTIDE SEQUENCE</scope>
    <source>
        <strain evidence="3">CCAP 1055/1</strain>
    </source>
</reference>
<organism evidence="3">
    <name type="scientific">Phaeodactylum tricornutum</name>
    <name type="common">Diatom</name>
    <dbReference type="NCBI Taxonomy" id="2850"/>
    <lineage>
        <taxon>Eukaryota</taxon>
        <taxon>Sar</taxon>
        <taxon>Stramenopiles</taxon>
        <taxon>Ochrophyta</taxon>
        <taxon>Bacillariophyta</taxon>
        <taxon>Bacillariophyceae</taxon>
        <taxon>Bacillariophycidae</taxon>
        <taxon>Naviculales</taxon>
        <taxon>Phaeodactylaceae</taxon>
        <taxon>Phaeodactylum</taxon>
    </lineage>
</organism>
<name>A0A8J9SQX5_PHATR</name>
<keyword evidence="2" id="KW-0732">Signal</keyword>
<dbReference type="Proteomes" id="UP000836788">
    <property type="component" value="Chromosome 11"/>
</dbReference>
<dbReference type="EMBL" id="OU594952">
    <property type="protein sequence ID" value="CAG9279417.1"/>
    <property type="molecule type" value="Genomic_DNA"/>
</dbReference>
<gene>
    <name evidence="3" type="ORF">PTTT1_LOCUS10025</name>
</gene>
<accession>A0A8J9SQX5</accession>
<evidence type="ECO:0000313" key="3">
    <source>
        <dbReference type="EMBL" id="CAG9279417.1"/>
    </source>
</evidence>
<evidence type="ECO:0000256" key="1">
    <source>
        <dbReference type="SAM" id="MobiDB-lite"/>
    </source>
</evidence>